<dbReference type="InterPro" id="IPR051784">
    <property type="entry name" value="Nod_factor_ABC_transporter"/>
</dbReference>
<accession>A0A917Z1H8</accession>
<evidence type="ECO:0000256" key="1">
    <source>
        <dbReference type="ARBA" id="ARBA00004141"/>
    </source>
</evidence>
<keyword evidence="4 5" id="KW-0472">Membrane</keyword>
<dbReference type="Pfam" id="PF01061">
    <property type="entry name" value="ABC2_membrane"/>
    <property type="match status" value="1"/>
</dbReference>
<reference evidence="7" key="2">
    <citation type="submission" date="2020-09" db="EMBL/GenBank/DDBJ databases">
        <authorList>
            <person name="Sun Q."/>
            <person name="Zhou Y."/>
        </authorList>
    </citation>
    <scope>NUCLEOTIDE SEQUENCE</scope>
    <source>
        <strain evidence="7">CGMCC 4.7368</strain>
    </source>
</reference>
<organism evidence="7 8">
    <name type="scientific">Nonomuraea cavernae</name>
    <dbReference type="NCBI Taxonomy" id="2045107"/>
    <lineage>
        <taxon>Bacteria</taxon>
        <taxon>Bacillati</taxon>
        <taxon>Actinomycetota</taxon>
        <taxon>Actinomycetes</taxon>
        <taxon>Streptosporangiales</taxon>
        <taxon>Streptosporangiaceae</taxon>
        <taxon>Nonomuraea</taxon>
    </lineage>
</organism>
<dbReference type="InterPro" id="IPR013525">
    <property type="entry name" value="ABC2_TM"/>
</dbReference>
<feature type="transmembrane region" description="Helical" evidence="5">
    <location>
        <begin position="133"/>
        <end position="154"/>
    </location>
</feature>
<evidence type="ECO:0000256" key="4">
    <source>
        <dbReference type="ARBA" id="ARBA00023136"/>
    </source>
</evidence>
<feature type="transmembrane region" description="Helical" evidence="5">
    <location>
        <begin position="161"/>
        <end position="180"/>
    </location>
</feature>
<proteinExistence type="predicted"/>
<reference evidence="7" key="1">
    <citation type="journal article" date="2014" name="Int. J. Syst. Evol. Microbiol.">
        <title>Complete genome sequence of Corynebacterium casei LMG S-19264T (=DSM 44701T), isolated from a smear-ripened cheese.</title>
        <authorList>
            <consortium name="US DOE Joint Genome Institute (JGI-PGF)"/>
            <person name="Walter F."/>
            <person name="Albersmeier A."/>
            <person name="Kalinowski J."/>
            <person name="Ruckert C."/>
        </authorList>
    </citation>
    <scope>NUCLEOTIDE SEQUENCE</scope>
    <source>
        <strain evidence="7">CGMCC 4.7368</strain>
    </source>
</reference>
<dbReference type="PANTHER" id="PTHR43229:SF2">
    <property type="entry name" value="NODULATION PROTEIN J"/>
    <property type="match status" value="1"/>
</dbReference>
<dbReference type="GO" id="GO:0140359">
    <property type="term" value="F:ABC-type transporter activity"/>
    <property type="evidence" value="ECO:0007669"/>
    <property type="project" value="InterPro"/>
</dbReference>
<comment type="caution">
    <text evidence="7">The sequence shown here is derived from an EMBL/GenBank/DDBJ whole genome shotgun (WGS) entry which is preliminary data.</text>
</comment>
<feature type="transmembrane region" description="Helical" evidence="5">
    <location>
        <begin position="21"/>
        <end position="43"/>
    </location>
</feature>
<feature type="transmembrane region" description="Helical" evidence="5">
    <location>
        <begin position="55"/>
        <end position="75"/>
    </location>
</feature>
<name>A0A917Z1H8_9ACTN</name>
<keyword evidence="3 5" id="KW-1133">Transmembrane helix</keyword>
<dbReference type="AlphaFoldDB" id="A0A917Z1H8"/>
<evidence type="ECO:0000313" key="7">
    <source>
        <dbReference type="EMBL" id="GGO71425.1"/>
    </source>
</evidence>
<dbReference type="Proteomes" id="UP000646523">
    <property type="component" value="Unassembled WGS sequence"/>
</dbReference>
<dbReference type="GO" id="GO:0016020">
    <property type="term" value="C:membrane"/>
    <property type="evidence" value="ECO:0007669"/>
    <property type="project" value="UniProtKB-SubCell"/>
</dbReference>
<comment type="subcellular location">
    <subcellularLocation>
        <location evidence="1">Membrane</location>
        <topology evidence="1">Multi-pass membrane protein</topology>
    </subcellularLocation>
</comment>
<protein>
    <recommendedName>
        <fullName evidence="6">ABC-2 type transporter transmembrane domain-containing protein</fullName>
    </recommendedName>
</protein>
<feature type="domain" description="ABC-2 type transporter transmembrane" evidence="6">
    <location>
        <begin position="5"/>
        <end position="205"/>
    </location>
</feature>
<evidence type="ECO:0000256" key="5">
    <source>
        <dbReference type="SAM" id="Phobius"/>
    </source>
</evidence>
<evidence type="ECO:0000313" key="8">
    <source>
        <dbReference type="Proteomes" id="UP000646523"/>
    </source>
</evidence>
<dbReference type="RefSeq" id="WP_189125373.1">
    <property type="nucleotide sequence ID" value="NZ_BMNH01000010.1"/>
</dbReference>
<gene>
    <name evidence="7" type="ORF">GCM10012289_37130</name>
</gene>
<evidence type="ECO:0000256" key="3">
    <source>
        <dbReference type="ARBA" id="ARBA00022989"/>
    </source>
</evidence>
<evidence type="ECO:0000259" key="6">
    <source>
        <dbReference type="Pfam" id="PF01061"/>
    </source>
</evidence>
<feature type="transmembrane region" description="Helical" evidence="5">
    <location>
        <begin position="217"/>
        <end position="237"/>
    </location>
</feature>
<keyword evidence="2 5" id="KW-0812">Transmembrane</keyword>
<keyword evidence="8" id="KW-1185">Reference proteome</keyword>
<evidence type="ECO:0000256" key="2">
    <source>
        <dbReference type="ARBA" id="ARBA00022692"/>
    </source>
</evidence>
<dbReference type="PANTHER" id="PTHR43229">
    <property type="entry name" value="NODULATION PROTEIN J"/>
    <property type="match status" value="1"/>
</dbReference>
<feature type="transmembrane region" description="Helical" evidence="5">
    <location>
        <begin position="96"/>
        <end position="121"/>
    </location>
</feature>
<sequence>MSSLILTHTRYQMLEQMRIPISWVASAFFPAASMLAFVVPFAAADPVAATRATGSMMMIGAISAALIGLSITVSQDREQPWNHYLRTLPAGPLPRFAGRIFTSMAIMAVAVIPVLVIAALFTEAAITWPRLLLGIGALLAGSVPFMLIGLFLGFTLPSKAAIAVSQLLFFPMCILGGLFLPPQIMPDFVQALSPYVPSRGAVELVWSATTGSAADPAGLVMLAVWTVAAGVAAVWAYRRDEGRRFA</sequence>
<dbReference type="EMBL" id="BMNH01000010">
    <property type="protein sequence ID" value="GGO71425.1"/>
    <property type="molecule type" value="Genomic_DNA"/>
</dbReference>